<feature type="transmembrane region" description="Helical" evidence="1">
    <location>
        <begin position="189"/>
        <end position="211"/>
    </location>
</feature>
<dbReference type="RefSeq" id="WP_004455149.1">
    <property type="nucleotide sequence ID" value="NZ_JPGY02000001.1"/>
</dbReference>
<dbReference type="PATRIC" id="fig|1262449.3.peg.358"/>
<feature type="transmembrane region" description="Helical" evidence="1">
    <location>
        <begin position="118"/>
        <end position="138"/>
    </location>
</feature>
<dbReference type="eggNOG" id="COG3290">
    <property type="taxonomic scope" value="Bacteria"/>
</dbReference>
<feature type="domain" description="Sensor histidine kinase NatK-like C-terminal" evidence="2">
    <location>
        <begin position="338"/>
        <end position="440"/>
    </location>
</feature>
<reference evidence="4 5" key="3">
    <citation type="journal article" name="Genome Announc.">
        <title>Improved Draft Genome Sequence of Clostridium pasteurianum Strain ATCC 6013 (DSM 525) Using a Hybrid Next-Generation Sequencing Approach.</title>
        <authorList>
            <person name="Pyne M.E."/>
            <person name="Utturkar S."/>
            <person name="Brown S.D."/>
            <person name="Moo-Young M."/>
            <person name="Chung D.A."/>
            <person name="Chou C.P."/>
        </authorList>
    </citation>
    <scope>NUCLEOTIDE SEQUENCE [LARGE SCALE GENOMIC DNA]</scope>
    <source>
        <strain evidence="4 5">ATCC 6013</strain>
    </source>
</reference>
<dbReference type="GO" id="GO:0016301">
    <property type="term" value="F:kinase activity"/>
    <property type="evidence" value="ECO:0007669"/>
    <property type="project" value="UniProtKB-KW"/>
</dbReference>
<dbReference type="GO" id="GO:0042802">
    <property type="term" value="F:identical protein binding"/>
    <property type="evidence" value="ECO:0007669"/>
    <property type="project" value="TreeGrafter"/>
</dbReference>
<accession>A0A0H3J1F8</accession>
<keyword evidence="1" id="KW-1133">Transmembrane helix</keyword>
<dbReference type="InterPro" id="IPR032834">
    <property type="entry name" value="NatK-like_C"/>
</dbReference>
<dbReference type="KEGG" id="cpae:CPAST_c04670"/>
<dbReference type="KEGG" id="cpat:CLPA_c04670"/>
<evidence type="ECO:0000313" key="4">
    <source>
        <dbReference type="EMBL" id="KRU13433.1"/>
    </source>
</evidence>
<evidence type="ECO:0000256" key="1">
    <source>
        <dbReference type="SAM" id="Phobius"/>
    </source>
</evidence>
<evidence type="ECO:0000313" key="6">
    <source>
        <dbReference type="Proteomes" id="UP000030905"/>
    </source>
</evidence>
<proteinExistence type="predicted"/>
<name>A0A0H3J1F8_CLOPA</name>
<keyword evidence="1" id="KW-0472">Membrane</keyword>
<dbReference type="Gene3D" id="3.30.565.10">
    <property type="entry name" value="Histidine kinase-like ATPase, C-terminal domain"/>
    <property type="match status" value="1"/>
</dbReference>
<feature type="transmembrane region" description="Helical" evidence="1">
    <location>
        <begin position="6"/>
        <end position="27"/>
    </location>
</feature>
<protein>
    <submittedName>
        <fullName evidence="3">Sensor histidine kinase-like protein</fullName>
    </submittedName>
</protein>
<feature type="transmembrane region" description="Helical" evidence="1">
    <location>
        <begin position="57"/>
        <end position="74"/>
    </location>
</feature>
<dbReference type="EMBL" id="JPGY02000001">
    <property type="protein sequence ID" value="KRU13433.1"/>
    <property type="molecule type" value="Genomic_DNA"/>
</dbReference>
<gene>
    <name evidence="3" type="ORF">CLPA_c04670</name>
    <name evidence="4" type="ORF">CP6013_02681</name>
</gene>
<evidence type="ECO:0000313" key="5">
    <source>
        <dbReference type="Proteomes" id="UP000028042"/>
    </source>
</evidence>
<dbReference type="EMBL" id="CP009268">
    <property type="protein sequence ID" value="AJA50555.1"/>
    <property type="molecule type" value="Genomic_DNA"/>
</dbReference>
<dbReference type="InterPro" id="IPR036890">
    <property type="entry name" value="HATPase_C_sf"/>
</dbReference>
<evidence type="ECO:0000259" key="2">
    <source>
        <dbReference type="Pfam" id="PF14501"/>
    </source>
</evidence>
<feature type="transmembrane region" description="Helical" evidence="1">
    <location>
        <begin position="158"/>
        <end position="183"/>
    </location>
</feature>
<dbReference type="Proteomes" id="UP000028042">
    <property type="component" value="Unassembled WGS sequence"/>
</dbReference>
<reference evidence="3 6" key="1">
    <citation type="journal article" date="2015" name="Genome Announc.">
        <title>Complete Genome Sequence of the Nitrogen-Fixing and Solvent-Producing Clostridium pasteurianum DSM 525.</title>
        <authorList>
            <person name="Poehlein A."/>
            <person name="Grosse-Honebrink A."/>
            <person name="Zhang Y."/>
            <person name="Minton N.P."/>
            <person name="Daniel R."/>
        </authorList>
    </citation>
    <scope>NUCLEOTIDE SEQUENCE [LARGE SCALE GENOMIC DNA]</scope>
    <source>
        <strain evidence="3">DSM 525</strain>
        <strain evidence="6">DSM 525 / ATCC 6013</strain>
    </source>
</reference>
<dbReference type="Proteomes" id="UP000030905">
    <property type="component" value="Chromosome"/>
</dbReference>
<dbReference type="SUPFAM" id="SSF55874">
    <property type="entry name" value="ATPase domain of HSP90 chaperone/DNA topoisomerase II/histidine kinase"/>
    <property type="match status" value="1"/>
</dbReference>
<sequence>MYNIIFNMAYVLVVSINIGIIINNIIISKFDLKHIVGVIAFSFSTLYLLLIYKEDEFSTPVLTIVLIIYLYIIIRSLIYSIFVSVVTQIIIALSDAFTGMIFMDIFKFDYSEILSNKIIYLFAAVSILLMSTIISKLLNIFFRKIKYNNFFNKNNKNLFLLVLSLIMVLTSIYLSLILFRYLFQTYTRLVAIVNFSIISIFIILVIIINYLSARNYRYKLENKYKDEELKSLNEYTYMIENQSDDLRKFKHDYTNIIKIIGYYIELDDINKLKNFYREELLPESEEIMVKDISFTKLHYIKINPIKVFISSKINIAEKRNIKVNIEVEEAINEIYIGIIDLCRILGILFDNAIEAAELCENKFIELAIIKDDTNITFIINNSCLENTPPVYKLYKKNFSTKGINRGVGLKSAMSIINTNYSNISLNTSMENCVFKQELIICNFKNA</sequence>
<evidence type="ECO:0000313" key="3">
    <source>
        <dbReference type="EMBL" id="AJA50555.1"/>
    </source>
</evidence>
<dbReference type="AlphaFoldDB" id="A0A0H3J1F8"/>
<keyword evidence="6" id="KW-1185">Reference proteome</keyword>
<dbReference type="PANTHER" id="PTHR40448">
    <property type="entry name" value="TWO-COMPONENT SENSOR HISTIDINE KINASE"/>
    <property type="match status" value="1"/>
</dbReference>
<keyword evidence="3" id="KW-0808">Transferase</keyword>
<keyword evidence="1" id="KW-0812">Transmembrane</keyword>
<reference evidence="4" key="2">
    <citation type="submission" date="2015-10" db="EMBL/GenBank/DDBJ databases">
        <title>Improved Draft Genome Sequence of Clostridium pasteurianum Strain ATCC 6013 (DSM 525) Using a Hybrid Next-Generation Sequencing Approach.</title>
        <authorList>
            <person name="Pyne M.E."/>
            <person name="Utturkar S.M."/>
            <person name="Brown S.D."/>
            <person name="Moo-Young M."/>
            <person name="Chung D.A."/>
            <person name="Chou P.C."/>
        </authorList>
    </citation>
    <scope>NUCLEOTIDE SEQUENCE</scope>
    <source>
        <strain evidence="4">ATCC 6013</strain>
    </source>
</reference>
<dbReference type="Pfam" id="PF14501">
    <property type="entry name" value="HATPase_c_5"/>
    <property type="match status" value="1"/>
</dbReference>
<dbReference type="PANTHER" id="PTHR40448:SF1">
    <property type="entry name" value="TWO-COMPONENT SENSOR HISTIDINE KINASE"/>
    <property type="match status" value="1"/>
</dbReference>
<feature type="transmembrane region" description="Helical" evidence="1">
    <location>
        <begin position="81"/>
        <end position="106"/>
    </location>
</feature>
<feature type="transmembrane region" description="Helical" evidence="1">
    <location>
        <begin position="34"/>
        <end position="51"/>
    </location>
</feature>
<keyword evidence="3" id="KW-0418">Kinase</keyword>
<organism evidence="3 6">
    <name type="scientific">Clostridium pasteurianum DSM 525 = ATCC 6013</name>
    <dbReference type="NCBI Taxonomy" id="1262449"/>
    <lineage>
        <taxon>Bacteria</taxon>
        <taxon>Bacillati</taxon>
        <taxon>Bacillota</taxon>
        <taxon>Clostridia</taxon>
        <taxon>Eubacteriales</taxon>
        <taxon>Clostridiaceae</taxon>
        <taxon>Clostridium</taxon>
    </lineage>
</organism>